<organism evidence="2 3">
    <name type="scientific">Parabacteroides chinchillae</name>
    <dbReference type="NCBI Taxonomy" id="871327"/>
    <lineage>
        <taxon>Bacteria</taxon>
        <taxon>Pseudomonadati</taxon>
        <taxon>Bacteroidota</taxon>
        <taxon>Bacteroidia</taxon>
        <taxon>Bacteroidales</taxon>
        <taxon>Tannerellaceae</taxon>
        <taxon>Parabacteroides</taxon>
    </lineage>
</organism>
<dbReference type="EMBL" id="FNVS01000010">
    <property type="protein sequence ID" value="SEF95785.1"/>
    <property type="molecule type" value="Genomic_DNA"/>
</dbReference>
<dbReference type="Proteomes" id="UP000236725">
    <property type="component" value="Unassembled WGS sequence"/>
</dbReference>
<keyword evidence="3" id="KW-1185">Reference proteome</keyword>
<keyword evidence="1" id="KW-1133">Transmembrane helix</keyword>
<comment type="caution">
    <text evidence="2">The sequence shown here is derived from an EMBL/GenBank/DDBJ whole genome shotgun (WGS) entry which is preliminary data.</text>
</comment>
<dbReference type="AlphaFoldDB" id="A0A8G2F599"/>
<keyword evidence="1" id="KW-0472">Membrane</keyword>
<gene>
    <name evidence="2" type="ORF">SAMN05444001_110100</name>
</gene>
<evidence type="ECO:0008006" key="4">
    <source>
        <dbReference type="Google" id="ProtNLM"/>
    </source>
</evidence>
<dbReference type="RefSeq" id="WP_103983549.1">
    <property type="nucleotide sequence ID" value="NZ_FNVS01000010.1"/>
</dbReference>
<dbReference type="InterPro" id="IPR025050">
    <property type="entry name" value="TraL_transposon"/>
</dbReference>
<keyword evidence="1" id="KW-0812">Transmembrane</keyword>
<proteinExistence type="predicted"/>
<name>A0A8G2F599_9BACT</name>
<evidence type="ECO:0000256" key="1">
    <source>
        <dbReference type="SAM" id="Phobius"/>
    </source>
</evidence>
<evidence type="ECO:0000313" key="3">
    <source>
        <dbReference type="Proteomes" id="UP000236725"/>
    </source>
</evidence>
<evidence type="ECO:0000313" key="2">
    <source>
        <dbReference type="EMBL" id="SEF95785.1"/>
    </source>
</evidence>
<reference evidence="2 3" key="1">
    <citation type="submission" date="2016-10" db="EMBL/GenBank/DDBJ databases">
        <authorList>
            <person name="Varghese N."/>
            <person name="Submissions S."/>
        </authorList>
    </citation>
    <scope>NUCLEOTIDE SEQUENCE [LARGE SCALE GENOMIC DNA]</scope>
    <source>
        <strain evidence="2 3">DSM 29073</strain>
    </source>
</reference>
<dbReference type="Pfam" id="PF13150">
    <property type="entry name" value="TraL_transposon"/>
    <property type="match status" value="1"/>
</dbReference>
<feature type="transmembrane region" description="Helical" evidence="1">
    <location>
        <begin position="32"/>
        <end position="54"/>
    </location>
</feature>
<protein>
    <recommendedName>
        <fullName evidence="4">DUF3989 domain-containing protein</fullName>
    </recommendedName>
</protein>
<accession>A0A8G2F599</accession>
<sequence length="111" mass="12809">MKKIIRRIIEWRNAFDKRLCRHLESLSPKARLITVLVMFSLFAVGCLVMLGTAIHDFGKGKVQMQMEHIERLELPSDKQPVIHYDYGTEQPDCETEAGMMPTENLAAYEVE</sequence>